<reference evidence="4" key="2">
    <citation type="submission" date="2020-01" db="EMBL/GenBank/DDBJ databases">
        <authorList>
            <person name="Korhonen P.K.K."/>
            <person name="Guangxu M.G."/>
            <person name="Wang T.W."/>
            <person name="Stroehlein A.J.S."/>
            <person name="Young N.D."/>
            <person name="Ang C.-S.A."/>
            <person name="Fernando D.W.F."/>
            <person name="Lu H.L."/>
            <person name="Taylor S.T."/>
            <person name="Ehtesham M.E.M."/>
            <person name="Najaraj S.H.N."/>
            <person name="Harsha G.H.G."/>
            <person name="Madugundu A.M."/>
            <person name="Renuse S.R."/>
            <person name="Holt D.H."/>
            <person name="Pandey A.P."/>
            <person name="Papenfuss A.P."/>
            <person name="Gasser R.B.G."/>
            <person name="Fischer K.F."/>
        </authorList>
    </citation>
    <scope>NUCLEOTIDE SEQUENCE</scope>
    <source>
        <strain evidence="4">SSS_KF_BRIS2020</strain>
    </source>
</reference>
<feature type="compositionally biased region" description="Low complexity" evidence="2">
    <location>
        <begin position="178"/>
        <end position="194"/>
    </location>
</feature>
<evidence type="ECO:0000313" key="6">
    <source>
        <dbReference type="Proteomes" id="UP000070412"/>
    </source>
</evidence>
<keyword evidence="1" id="KW-0479">Metal-binding</keyword>
<protein>
    <recommendedName>
        <fullName evidence="3">CCHC-type domain-containing protein</fullName>
    </recommendedName>
</protein>
<accession>A0A834R5T7</accession>
<feature type="region of interest" description="Disordered" evidence="2">
    <location>
        <begin position="43"/>
        <end position="71"/>
    </location>
</feature>
<proteinExistence type="predicted"/>
<dbReference type="Gene3D" id="4.10.60.10">
    <property type="entry name" value="Zinc finger, CCHC-type"/>
    <property type="match status" value="1"/>
</dbReference>
<evidence type="ECO:0000256" key="2">
    <source>
        <dbReference type="SAM" id="MobiDB-lite"/>
    </source>
</evidence>
<dbReference type="PROSITE" id="PS50158">
    <property type="entry name" value="ZF_CCHC"/>
    <property type="match status" value="1"/>
</dbReference>
<keyword evidence="6" id="KW-1185">Reference proteome</keyword>
<organism evidence="4">
    <name type="scientific">Sarcoptes scabiei</name>
    <name type="common">Itch mite</name>
    <name type="synonym">Acarus scabiei</name>
    <dbReference type="NCBI Taxonomy" id="52283"/>
    <lineage>
        <taxon>Eukaryota</taxon>
        <taxon>Metazoa</taxon>
        <taxon>Ecdysozoa</taxon>
        <taxon>Arthropoda</taxon>
        <taxon>Chelicerata</taxon>
        <taxon>Arachnida</taxon>
        <taxon>Acari</taxon>
        <taxon>Acariformes</taxon>
        <taxon>Sarcoptiformes</taxon>
        <taxon>Astigmata</taxon>
        <taxon>Psoroptidia</taxon>
        <taxon>Sarcoptoidea</taxon>
        <taxon>Sarcoptidae</taxon>
        <taxon>Sarcoptinae</taxon>
        <taxon>Sarcoptes</taxon>
    </lineage>
</organism>
<dbReference type="AlphaFoldDB" id="A0A834R5T7"/>
<dbReference type="InterPro" id="IPR001878">
    <property type="entry name" value="Znf_CCHC"/>
</dbReference>
<dbReference type="EMBL" id="WVUK01000062">
    <property type="protein sequence ID" value="KAF7490383.1"/>
    <property type="molecule type" value="Genomic_DNA"/>
</dbReference>
<reference evidence="6" key="1">
    <citation type="journal article" date="2020" name="PLoS Negl. Trop. Dis.">
        <title>High-quality nuclear genome for Sarcoptes scabiei-A critical resource for a neglected parasite.</title>
        <authorList>
            <person name="Korhonen P.K."/>
            <person name="Gasser R.B."/>
            <person name="Ma G."/>
            <person name="Wang T."/>
            <person name="Stroehlein A.J."/>
            <person name="Young N.D."/>
            <person name="Ang C.S."/>
            <person name="Fernando D.D."/>
            <person name="Lu H.C."/>
            <person name="Taylor S."/>
            <person name="Reynolds S.L."/>
            <person name="Mofiz E."/>
            <person name="Najaraj S.H."/>
            <person name="Gowda H."/>
            <person name="Madugundu A."/>
            <person name="Renuse S."/>
            <person name="Holt D."/>
            <person name="Pandey A."/>
            <person name="Papenfuss A.T."/>
            <person name="Fischer K."/>
        </authorList>
    </citation>
    <scope>NUCLEOTIDE SEQUENCE [LARGE SCALE GENOMIC DNA]</scope>
</reference>
<evidence type="ECO:0000256" key="1">
    <source>
        <dbReference type="PROSITE-ProRule" id="PRU00047"/>
    </source>
</evidence>
<evidence type="ECO:0000313" key="4">
    <source>
        <dbReference type="EMBL" id="KAF7490383.1"/>
    </source>
</evidence>
<dbReference type="SMART" id="SM00343">
    <property type="entry name" value="ZnF_C2HC"/>
    <property type="match status" value="1"/>
</dbReference>
<dbReference type="SUPFAM" id="SSF57756">
    <property type="entry name" value="Retrovirus zinc finger-like domains"/>
    <property type="match status" value="1"/>
</dbReference>
<keyword evidence="1" id="KW-0863">Zinc-finger</keyword>
<dbReference type="InterPro" id="IPR036875">
    <property type="entry name" value="Znf_CCHC_sf"/>
</dbReference>
<feature type="domain" description="CCHC-type" evidence="3">
    <location>
        <begin position="215"/>
        <end position="229"/>
    </location>
</feature>
<evidence type="ECO:0000259" key="3">
    <source>
        <dbReference type="PROSITE" id="PS50158"/>
    </source>
</evidence>
<dbReference type="GO" id="GO:0008270">
    <property type="term" value="F:zinc ion binding"/>
    <property type="evidence" value="ECO:0007669"/>
    <property type="project" value="UniProtKB-KW"/>
</dbReference>
<keyword evidence="1" id="KW-0862">Zinc</keyword>
<dbReference type="Pfam" id="PF00098">
    <property type="entry name" value="zf-CCHC"/>
    <property type="match status" value="1"/>
</dbReference>
<reference evidence="5" key="3">
    <citation type="submission" date="2022-06" db="UniProtKB">
        <authorList>
            <consortium name="EnsemblMetazoa"/>
        </authorList>
    </citation>
    <scope>IDENTIFICATION</scope>
</reference>
<dbReference type="OrthoDB" id="97058at2759"/>
<name>A0A834R5T7_SARSC</name>
<gene>
    <name evidence="4" type="ORF">SSS_5756</name>
</gene>
<evidence type="ECO:0000313" key="5">
    <source>
        <dbReference type="EnsemblMetazoa" id="KAF7490383.1"/>
    </source>
</evidence>
<sequence length="393" mass="44551">MSSSLTGLGRDLNGGGVDAEEARKRLNAILDTSAEALTTLNEKINKLRSQEEGRSRYDSNLGSENGSDDPEKFDSQLYANIDHFRRISGISSVLVNLCADTILKFIDTLNTVEVASENAKDASHFQFHILEAVRTKLPNWLAARIPNDDKFISTAINELCFQIEHLEIKEMRSRKSTNKTNRNNNRPATNNNNNNHHHHQANNTTNGDKRRPSICNYCKKIGHLARDCRTLARKRNEGNATNNQPQSANLPPREANVSNVANLGITRISVDPRQILMFLKSAVSIDFKNGWSSTMSSKYENCRNKINCVQCELLEPFNYGLDAYVANKKIKFLLDTGQKSYNVHVWRLCNNNWPNNKSTAILYLTELRPFYLVRQMHQTVSSYATRRSNLSTM</sequence>
<dbReference type="EnsemblMetazoa" id="SSS_5756s_mrna">
    <property type="protein sequence ID" value="KAF7490383.1"/>
    <property type="gene ID" value="SSS_5756"/>
</dbReference>
<feature type="compositionally biased region" description="Basic and acidic residues" evidence="2">
    <location>
        <begin position="43"/>
        <end position="57"/>
    </location>
</feature>
<dbReference type="GO" id="GO:0003676">
    <property type="term" value="F:nucleic acid binding"/>
    <property type="evidence" value="ECO:0007669"/>
    <property type="project" value="InterPro"/>
</dbReference>
<feature type="region of interest" description="Disordered" evidence="2">
    <location>
        <begin position="171"/>
        <end position="209"/>
    </location>
</feature>
<dbReference type="Proteomes" id="UP000070412">
    <property type="component" value="Unassembled WGS sequence"/>
</dbReference>